<dbReference type="InterPro" id="IPR056884">
    <property type="entry name" value="NPHP3-like_N"/>
</dbReference>
<dbReference type="OrthoDB" id="10360464at2759"/>
<feature type="region of interest" description="Disordered" evidence="2">
    <location>
        <begin position="58"/>
        <end position="85"/>
    </location>
</feature>
<feature type="domain" description="Nephrocystin 3-like N-terminal" evidence="3">
    <location>
        <begin position="244"/>
        <end position="397"/>
    </location>
</feature>
<accession>A0A9W8IQF9</accession>
<dbReference type="InterPro" id="IPR027417">
    <property type="entry name" value="P-loop_NTPase"/>
</dbReference>
<keyword evidence="5" id="KW-1185">Reference proteome</keyword>
<name>A0A9W8IQF9_9AGAR</name>
<dbReference type="EMBL" id="JANBPK010001649">
    <property type="protein sequence ID" value="KAJ2921211.1"/>
    <property type="molecule type" value="Genomic_DNA"/>
</dbReference>
<comment type="caution">
    <text evidence="4">The sequence shown here is derived from an EMBL/GenBank/DDBJ whole genome shotgun (WGS) entry which is preliminary data.</text>
</comment>
<dbReference type="SUPFAM" id="SSF52540">
    <property type="entry name" value="P-loop containing nucleoside triphosphate hydrolases"/>
    <property type="match status" value="1"/>
</dbReference>
<feature type="non-terminal residue" evidence="4">
    <location>
        <position position="1"/>
    </location>
</feature>
<evidence type="ECO:0000313" key="4">
    <source>
        <dbReference type="EMBL" id="KAJ2921211.1"/>
    </source>
</evidence>
<dbReference type="Pfam" id="PF24883">
    <property type="entry name" value="NPHP3_N"/>
    <property type="match status" value="1"/>
</dbReference>
<reference evidence="4" key="1">
    <citation type="submission" date="2022-06" db="EMBL/GenBank/DDBJ databases">
        <title>Genome Sequence of Candolleomyces eurysporus.</title>
        <authorList>
            <person name="Buettner E."/>
        </authorList>
    </citation>
    <scope>NUCLEOTIDE SEQUENCE</scope>
    <source>
        <strain evidence="4">VTCC 930004</strain>
    </source>
</reference>
<dbReference type="Gene3D" id="3.40.50.300">
    <property type="entry name" value="P-loop containing nucleotide triphosphate hydrolases"/>
    <property type="match status" value="1"/>
</dbReference>
<evidence type="ECO:0000259" key="3">
    <source>
        <dbReference type="Pfam" id="PF24883"/>
    </source>
</evidence>
<organism evidence="4 5">
    <name type="scientific">Candolleomyces eurysporus</name>
    <dbReference type="NCBI Taxonomy" id="2828524"/>
    <lineage>
        <taxon>Eukaryota</taxon>
        <taxon>Fungi</taxon>
        <taxon>Dikarya</taxon>
        <taxon>Basidiomycota</taxon>
        <taxon>Agaricomycotina</taxon>
        <taxon>Agaricomycetes</taxon>
        <taxon>Agaricomycetidae</taxon>
        <taxon>Agaricales</taxon>
        <taxon>Agaricineae</taxon>
        <taxon>Psathyrellaceae</taxon>
        <taxon>Candolleomyces</taxon>
    </lineage>
</organism>
<sequence>MYHFPPRTDVGPENSAPTPCFPSFLANILIALHPRTMPPESKKLSVLPRVFSRFSNRRSKPAVTYDPDQLEGSSTVTPGPPSSLNPWITSVPDLSLPVDKSAQSHGFQPPICQTGSDNERAHSNISAFSVSGNQDLRPPQLAPTLPLCDTSTAPRPHGGTTSFLAGASGFRMGDIQYFEGSYVALNIGGGVGDKSIDGWERLLENTAPNALHNSRARYDAPKCDEDTRVEVTSEIMAFIEDHGGPRRLLCMTGAAGSGKSALQQTIAETCGKKKSLGSSFFFSAVDPSRNTVDPVVPTIAYQLGRGNPAVRQLIKAAVEEDPLIFSQSLQDQITTLIVKPFEHLDSIGSDPSTFPYAILIDGLDECRGEDCQAELLTAIRKCLLDDRLPFRIFIASRPEWAIRTALEPGGQLQQVAYHIQLSDKYDASGDMCRYLRRRFEDIGLRIGNSQWFTENDIETLVRAASGQFIYVATVFNYISERRAAPTQRLKIVLSWTPHAGQAAKPFEALDRLYTNILLTAKSAYEAVDTHFGRDFLLLFRAHHIGITGFRFNPGPTMISPSADILSALLCLEATAEEVLVSDLHSLVAFETDERGDLCLRLYHKSFSDFLEEESRAKDLFVSQSRVYVHLAKCCMQLIAECPLEFDSQIPAKWKELPLQRLHRRALREAIEDLPFFLLESPSIGDGLDSFTQKHGWLKIDKLLPLLYPVGLLHMIWQGWIDNLCRFSGKLKLQKPEVALIINEFVHKWECDKKEWI</sequence>
<proteinExistence type="predicted"/>
<gene>
    <name evidence="4" type="ORF">H1R20_g15883</name>
</gene>
<dbReference type="PANTHER" id="PTHR10039">
    <property type="entry name" value="AMELOGENIN"/>
    <property type="match status" value="1"/>
</dbReference>
<dbReference type="AlphaFoldDB" id="A0A9W8IQF9"/>
<evidence type="ECO:0000313" key="5">
    <source>
        <dbReference type="Proteomes" id="UP001140091"/>
    </source>
</evidence>
<evidence type="ECO:0000256" key="1">
    <source>
        <dbReference type="ARBA" id="ARBA00022737"/>
    </source>
</evidence>
<dbReference type="PANTHER" id="PTHR10039:SF17">
    <property type="entry name" value="FUNGAL STAND N-TERMINAL GOODBYE DOMAIN-CONTAINING PROTEIN-RELATED"/>
    <property type="match status" value="1"/>
</dbReference>
<dbReference type="Proteomes" id="UP001140091">
    <property type="component" value="Unassembled WGS sequence"/>
</dbReference>
<keyword evidence="1" id="KW-0677">Repeat</keyword>
<protein>
    <recommendedName>
        <fullName evidence="3">Nephrocystin 3-like N-terminal domain-containing protein</fullName>
    </recommendedName>
</protein>
<evidence type="ECO:0000256" key="2">
    <source>
        <dbReference type="SAM" id="MobiDB-lite"/>
    </source>
</evidence>